<accession>A0A8J2PRE7</accession>
<evidence type="ECO:0000313" key="2">
    <source>
        <dbReference type="EMBL" id="CAG7824636.1"/>
    </source>
</evidence>
<dbReference type="Proteomes" id="UP000708208">
    <property type="component" value="Unassembled WGS sequence"/>
</dbReference>
<gene>
    <name evidence="2" type="ORF">AFUS01_LOCUS34784</name>
</gene>
<dbReference type="AlphaFoldDB" id="A0A8J2PRE7"/>
<feature type="compositionally biased region" description="Polar residues" evidence="1">
    <location>
        <begin position="81"/>
        <end position="98"/>
    </location>
</feature>
<reference evidence="2" key="1">
    <citation type="submission" date="2021-06" db="EMBL/GenBank/DDBJ databases">
        <authorList>
            <person name="Hodson N. C."/>
            <person name="Mongue J. A."/>
            <person name="Jaron S. K."/>
        </authorList>
    </citation>
    <scope>NUCLEOTIDE SEQUENCE</scope>
</reference>
<feature type="region of interest" description="Disordered" evidence="1">
    <location>
        <begin position="1"/>
        <end position="100"/>
    </location>
</feature>
<dbReference type="EMBL" id="CAJVCH010533515">
    <property type="protein sequence ID" value="CAG7824636.1"/>
    <property type="molecule type" value="Genomic_DNA"/>
</dbReference>
<dbReference type="OrthoDB" id="10064600at2759"/>
<evidence type="ECO:0000256" key="1">
    <source>
        <dbReference type="SAM" id="MobiDB-lite"/>
    </source>
</evidence>
<protein>
    <submittedName>
        <fullName evidence="2">Uncharacterized protein</fullName>
    </submittedName>
</protein>
<feature type="compositionally biased region" description="Low complexity" evidence="1">
    <location>
        <begin position="62"/>
        <end position="75"/>
    </location>
</feature>
<feature type="region of interest" description="Disordered" evidence="1">
    <location>
        <begin position="242"/>
        <end position="264"/>
    </location>
</feature>
<comment type="caution">
    <text evidence="2">The sequence shown here is derived from an EMBL/GenBank/DDBJ whole genome shotgun (WGS) entry which is preliminary data.</text>
</comment>
<organism evidence="2 3">
    <name type="scientific">Allacma fusca</name>
    <dbReference type="NCBI Taxonomy" id="39272"/>
    <lineage>
        <taxon>Eukaryota</taxon>
        <taxon>Metazoa</taxon>
        <taxon>Ecdysozoa</taxon>
        <taxon>Arthropoda</taxon>
        <taxon>Hexapoda</taxon>
        <taxon>Collembola</taxon>
        <taxon>Symphypleona</taxon>
        <taxon>Sminthuridae</taxon>
        <taxon>Allacma</taxon>
    </lineage>
</organism>
<feature type="compositionally biased region" description="Polar residues" evidence="1">
    <location>
        <begin position="1"/>
        <end position="12"/>
    </location>
</feature>
<evidence type="ECO:0000313" key="3">
    <source>
        <dbReference type="Proteomes" id="UP000708208"/>
    </source>
</evidence>
<feature type="compositionally biased region" description="Polar residues" evidence="1">
    <location>
        <begin position="20"/>
        <end position="29"/>
    </location>
</feature>
<keyword evidence="3" id="KW-1185">Reference proteome</keyword>
<proteinExistence type="predicted"/>
<sequence>MDEFNGDSSGHSVVNGWAKSGSTRSNGLNGTEGGSVETTGTASNGPNLNRLEDNDRVIPELSSAEKSSSSNGSASIPKDVVSTNGGTKTVPSASACTQSDEDSEDDYCVYTYKGGSREIQQLADLPSSFYQFDSSDNQSDDLASHSGELGGCLNAGNFRDQLRFSDGSRRLHNASGSFANVPNGLANPAPNVFSPDMDFLEMDFDPSGYTDPDGNDYISPDDDEVPNLVTENRDIDRKVTPDAKRLENSHPQSAVHEVPSTSTCCRSTPAASSVLTNLNSHAVEPGGSSSTRTPIEIRKSDVNNCDSMRTLQLDQIGSSNLPLVGNTVTASMTSGDNVVTLSQRENHLSLRLVKSNTLPQLANKPSDALISDGNSFRSSERSSTLFSSEPVFHDSSDKHCSYRARIDASEETTEDSVELKVGRIMIWDDAQAKEMAVNQIGTSACGATALLNVLRALKMDASPDFVNACVGTRLRAEAADLPQYLFSRSNAGATHLDLISGIRRASNNLVFARFFQIKKNISFSAFNKWILNWICKGAIPVVTRNLQVGSFASPQDVPDSWHHQMVFGVSPEGLYLINPIECVPEATLLPQVTSDSVLLVRRHDIISRKGPTTDLRQLARHTDPRWNEINVLGQVANILLEEIPYFSENTAARRVRSSHIKIPAQYKAGVTLFILRTSPACHHLENASEPS</sequence>
<name>A0A8J2PRE7_9HEXA</name>